<keyword evidence="4 12" id="KW-0812">Transmembrane</keyword>
<dbReference type="InterPro" id="IPR052029">
    <property type="entry name" value="PpiD_chaperone"/>
</dbReference>
<keyword evidence="5 12" id="KW-1133">Transmembrane helix</keyword>
<dbReference type="Proteomes" id="UP000490922">
    <property type="component" value="Unassembled WGS sequence"/>
</dbReference>
<proteinExistence type="inferred from homology"/>
<keyword evidence="7" id="KW-0143">Chaperone</keyword>
<evidence type="ECO:0000256" key="7">
    <source>
        <dbReference type="ARBA" id="ARBA00023186"/>
    </source>
</evidence>
<comment type="subcellular location">
    <subcellularLocation>
        <location evidence="1">Cell inner membrane</location>
        <topology evidence="1">Single-pass type II membrane protein</topology>
        <orientation evidence="1">Periplasmic side</orientation>
    </subcellularLocation>
</comment>
<feature type="transmembrane region" description="Helical" evidence="12">
    <location>
        <begin position="12"/>
        <end position="31"/>
    </location>
</feature>
<comment type="similarity">
    <text evidence="8">Belongs to the PpiD chaperone family.</text>
</comment>
<dbReference type="SUPFAM" id="SSF109998">
    <property type="entry name" value="Triger factor/SurA peptide-binding domain-like"/>
    <property type="match status" value="1"/>
</dbReference>
<keyword evidence="11" id="KW-0697">Rotamase</keyword>
<reference evidence="14 15" key="1">
    <citation type="submission" date="2019-09" db="EMBL/GenBank/DDBJ databases">
        <title>Flavobacterium sp. nov., isolated from glacier ice.</title>
        <authorList>
            <person name="Liu Q."/>
        </authorList>
    </citation>
    <scope>NUCLEOTIDE SEQUENCE [LARGE SCALE GENOMIC DNA]</scope>
    <source>
        <strain evidence="14 15">NBRC 112527</strain>
    </source>
</reference>
<evidence type="ECO:0000256" key="10">
    <source>
        <dbReference type="ARBA" id="ARBA00042775"/>
    </source>
</evidence>
<dbReference type="Gene3D" id="3.10.50.40">
    <property type="match status" value="1"/>
</dbReference>
<dbReference type="Pfam" id="PF13623">
    <property type="entry name" value="SurA_N_2"/>
    <property type="match status" value="1"/>
</dbReference>
<evidence type="ECO:0000256" key="6">
    <source>
        <dbReference type="ARBA" id="ARBA00023136"/>
    </source>
</evidence>
<evidence type="ECO:0000259" key="13">
    <source>
        <dbReference type="PROSITE" id="PS50198"/>
    </source>
</evidence>
<evidence type="ECO:0000256" key="1">
    <source>
        <dbReference type="ARBA" id="ARBA00004382"/>
    </source>
</evidence>
<dbReference type="AlphaFoldDB" id="A0A7J5AGV1"/>
<protein>
    <recommendedName>
        <fullName evidence="9">Periplasmic chaperone PpiD</fullName>
    </recommendedName>
    <alternativeName>
        <fullName evidence="10">Periplasmic folding chaperone</fullName>
    </alternativeName>
</protein>
<evidence type="ECO:0000256" key="4">
    <source>
        <dbReference type="ARBA" id="ARBA00022692"/>
    </source>
</evidence>
<dbReference type="EMBL" id="WAEM01000002">
    <property type="protein sequence ID" value="KAB1156765.1"/>
    <property type="molecule type" value="Genomic_DNA"/>
</dbReference>
<accession>A0A7J5AGV1</accession>
<dbReference type="GO" id="GO:0005886">
    <property type="term" value="C:plasma membrane"/>
    <property type="evidence" value="ECO:0007669"/>
    <property type="project" value="UniProtKB-SubCell"/>
</dbReference>
<dbReference type="GO" id="GO:0003755">
    <property type="term" value="F:peptidyl-prolyl cis-trans isomerase activity"/>
    <property type="evidence" value="ECO:0007669"/>
    <property type="project" value="UniProtKB-KW"/>
</dbReference>
<keyword evidence="3" id="KW-0997">Cell inner membrane</keyword>
<dbReference type="Pfam" id="PF13616">
    <property type="entry name" value="Rotamase_3"/>
    <property type="match status" value="1"/>
</dbReference>
<evidence type="ECO:0000256" key="2">
    <source>
        <dbReference type="ARBA" id="ARBA00022475"/>
    </source>
</evidence>
<name>A0A7J5AGV1_9FLAO</name>
<evidence type="ECO:0000256" key="11">
    <source>
        <dbReference type="PROSITE-ProRule" id="PRU00278"/>
    </source>
</evidence>
<keyword evidence="2" id="KW-1003">Cell membrane</keyword>
<keyword evidence="6 12" id="KW-0472">Membrane</keyword>
<sequence>MAVLQKIRQRSLLLILVIGFCLLAFIIGDLFNSGGFRSSSKDVGSINGKDISFEDFRIKVSNVEKSGQQGMTATQAANRVWDQEVSIALLSAEFDKLGLRAGEKHILEAFKADQNIGQNPMFQTKGVFDLAKFKEYFKSNPEQAQYVKDREKDADLNSKYQIYNTLVKAGMFTTESEGKFKYEMEANKVNFDFVSVLFSSIKDTDVKVSDAEITDYMKKNEKKYKAEESREIEYVLIADKASAQDENEVKTTVNSLLNTRIIYNQATAKNDTLPGFREAVNTVEFVNENSDLPYDSTYVAKKDLPAESAEQLYNLPQGEIYGPYMKGEYYCITKSLGRKAGINAKASHILISYEGTQVPNKKEKRTKEQAKAKAEMLFAQIQANPSSFLMMAFSNSDDSSSQQGGDLGYFSPGQMVKPFNDFVFNNPVGKIGLVETDFGFHIINITDKQDGVRLATIAQKIEPSDATTDKIYQSAVKFEMDANEKDFEKVAKEAKLTVNPAVKVKAMDESFGSAGNQRQIIRWAFENKTKVGDVKRFEIANVGNIIAKLKKVHEKGLTPIDDARPGIEPILRNKKKAALITAKMKGTSLAAIAKSNATTVQQALDVNLENANLPNVGQEKKVVGIAFASAVNKLSAPIEGNSGVFVIQTKLVTKAPVLKNHTDYIAKVKSQTSSYSGRVIPALKAEADIEDNRAQFNY</sequence>
<dbReference type="PANTHER" id="PTHR47529">
    <property type="entry name" value="PEPTIDYL-PROLYL CIS-TRANS ISOMERASE D"/>
    <property type="match status" value="1"/>
</dbReference>
<evidence type="ECO:0000256" key="9">
    <source>
        <dbReference type="ARBA" id="ARBA00040743"/>
    </source>
</evidence>
<comment type="caution">
    <text evidence="14">The sequence shown here is derived from an EMBL/GenBank/DDBJ whole genome shotgun (WGS) entry which is preliminary data.</text>
</comment>
<dbReference type="InterPro" id="IPR027304">
    <property type="entry name" value="Trigger_fact/SurA_dom_sf"/>
</dbReference>
<dbReference type="PROSITE" id="PS50198">
    <property type="entry name" value="PPIC_PPIASE_2"/>
    <property type="match status" value="1"/>
</dbReference>
<evidence type="ECO:0000313" key="15">
    <source>
        <dbReference type="Proteomes" id="UP000490922"/>
    </source>
</evidence>
<evidence type="ECO:0000256" key="8">
    <source>
        <dbReference type="ARBA" id="ARBA00038408"/>
    </source>
</evidence>
<dbReference type="RefSeq" id="WP_151106759.1">
    <property type="nucleotide sequence ID" value="NZ_WAEM01000002.1"/>
</dbReference>
<dbReference type="PANTHER" id="PTHR47529:SF1">
    <property type="entry name" value="PERIPLASMIC CHAPERONE PPID"/>
    <property type="match status" value="1"/>
</dbReference>
<keyword evidence="11 14" id="KW-0413">Isomerase</keyword>
<evidence type="ECO:0000256" key="3">
    <source>
        <dbReference type="ARBA" id="ARBA00022519"/>
    </source>
</evidence>
<dbReference type="OrthoDB" id="9812372at2"/>
<keyword evidence="15" id="KW-1185">Reference proteome</keyword>
<evidence type="ECO:0000313" key="14">
    <source>
        <dbReference type="EMBL" id="KAB1156765.1"/>
    </source>
</evidence>
<dbReference type="InterPro" id="IPR000297">
    <property type="entry name" value="PPIase_PpiC"/>
</dbReference>
<dbReference type="InterPro" id="IPR046357">
    <property type="entry name" value="PPIase_dom_sf"/>
</dbReference>
<organism evidence="14 15">
    <name type="scientific">Flavobacterium luteum</name>
    <dbReference type="NCBI Taxonomy" id="2026654"/>
    <lineage>
        <taxon>Bacteria</taxon>
        <taxon>Pseudomonadati</taxon>
        <taxon>Bacteroidota</taxon>
        <taxon>Flavobacteriia</taxon>
        <taxon>Flavobacteriales</taxon>
        <taxon>Flavobacteriaceae</taxon>
        <taxon>Flavobacterium</taxon>
    </lineage>
</organism>
<gene>
    <name evidence="14" type="ORF">F6464_05265</name>
</gene>
<feature type="domain" description="PpiC" evidence="13">
    <location>
        <begin position="341"/>
        <end position="447"/>
    </location>
</feature>
<evidence type="ECO:0000256" key="5">
    <source>
        <dbReference type="ARBA" id="ARBA00022989"/>
    </source>
</evidence>
<evidence type="ECO:0000256" key="12">
    <source>
        <dbReference type="SAM" id="Phobius"/>
    </source>
</evidence>
<dbReference type="SUPFAM" id="SSF54534">
    <property type="entry name" value="FKBP-like"/>
    <property type="match status" value="1"/>
</dbReference>